<dbReference type="NCBIfam" id="TIGR03909">
    <property type="entry name" value="pyrrolys_PylC"/>
    <property type="match status" value="1"/>
</dbReference>
<dbReference type="Gene3D" id="3.30.470.20">
    <property type="entry name" value="ATP-grasp fold, B domain"/>
    <property type="match status" value="1"/>
</dbReference>
<protein>
    <submittedName>
        <fullName evidence="6">3-methylornithine--L-lysine ligase PylC</fullName>
    </submittedName>
</protein>
<dbReference type="PANTHER" id="PTHR43055:SF1">
    <property type="entry name" value="FORMATE-DEPENDENT PHOSPHORIBOSYLGLYCINAMIDE FORMYLTRANSFERASE"/>
    <property type="match status" value="1"/>
</dbReference>
<proteinExistence type="predicted"/>
<dbReference type="InterPro" id="IPR011761">
    <property type="entry name" value="ATP-grasp"/>
</dbReference>
<reference evidence="6" key="2">
    <citation type="submission" date="2018-10" db="EMBL/GenBank/DDBJ databases">
        <authorList>
            <person name="Fischer M.A."/>
            <person name="Kern T."/>
            <person name="Deppenmeier U."/>
            <person name="Schmitz R.A."/>
            <person name="Rother M."/>
        </authorList>
    </citation>
    <scope>NUCLEOTIDE SEQUENCE</scope>
    <source>
        <strain evidence="6">E03.2</strain>
    </source>
</reference>
<keyword evidence="1 6" id="KW-0436">Ligase</keyword>
<dbReference type="GO" id="GO:0071524">
    <property type="term" value="P:pyrrolysine biosynthetic process"/>
    <property type="evidence" value="ECO:0007669"/>
    <property type="project" value="InterPro"/>
</dbReference>
<dbReference type="PROSITE" id="PS50975">
    <property type="entry name" value="ATP_GRASP"/>
    <property type="match status" value="1"/>
</dbReference>
<accession>A0A660HT74</accession>
<feature type="domain" description="ATP-grasp" evidence="5">
    <location>
        <begin position="93"/>
        <end position="277"/>
    </location>
</feature>
<evidence type="ECO:0000256" key="3">
    <source>
        <dbReference type="ARBA" id="ARBA00022840"/>
    </source>
</evidence>
<dbReference type="InterPro" id="IPR003806">
    <property type="entry name" value="ATP-grasp_PylC-type"/>
</dbReference>
<dbReference type="GO" id="GO:0005829">
    <property type="term" value="C:cytosol"/>
    <property type="evidence" value="ECO:0007669"/>
    <property type="project" value="TreeGrafter"/>
</dbReference>
<dbReference type="KEGG" id="mfz:AOB57_008960"/>
<evidence type="ECO:0000256" key="2">
    <source>
        <dbReference type="ARBA" id="ARBA00022741"/>
    </source>
</evidence>
<keyword evidence="2 4" id="KW-0547">Nucleotide-binding</keyword>
<dbReference type="Gene3D" id="3.40.50.720">
    <property type="entry name" value="NAD(P)-binding Rossmann-like Domain"/>
    <property type="match status" value="1"/>
</dbReference>
<dbReference type="EMBL" id="JAAYQL010000024">
    <property type="protein sequence ID" value="NLK32153.1"/>
    <property type="molecule type" value="Genomic_DNA"/>
</dbReference>
<gene>
    <name evidence="6" type="primary">pylC</name>
    <name evidence="6" type="ORF">AOB57_008960</name>
    <name evidence="7" type="ORF">GX302_04755</name>
</gene>
<dbReference type="Proteomes" id="UP000053087">
    <property type="component" value="Chromosome"/>
</dbReference>
<evidence type="ECO:0000313" key="9">
    <source>
        <dbReference type="Proteomes" id="UP000585579"/>
    </source>
</evidence>
<dbReference type="GO" id="GO:0016874">
    <property type="term" value="F:ligase activity"/>
    <property type="evidence" value="ECO:0007669"/>
    <property type="project" value="UniProtKB-KW"/>
</dbReference>
<dbReference type="GO" id="GO:0005524">
    <property type="term" value="F:ATP binding"/>
    <property type="evidence" value="ECO:0007669"/>
    <property type="project" value="UniProtKB-UniRule"/>
</dbReference>
<evidence type="ECO:0000313" key="6">
    <source>
        <dbReference type="EMBL" id="AYK15306.1"/>
    </source>
</evidence>
<dbReference type="EMBL" id="CP032683">
    <property type="protein sequence ID" value="AYK15306.1"/>
    <property type="molecule type" value="Genomic_DNA"/>
</dbReference>
<dbReference type="InterPro" id="IPR023890">
    <property type="entry name" value="Pyrrolys_PylC"/>
</dbReference>
<dbReference type="Proteomes" id="UP000585579">
    <property type="component" value="Unassembled WGS sequence"/>
</dbReference>
<evidence type="ECO:0000313" key="8">
    <source>
        <dbReference type="Proteomes" id="UP000053087"/>
    </source>
</evidence>
<keyword evidence="8" id="KW-1185">Reference proteome</keyword>
<sequence>MRQSWGASLKTICLVGGRLQGFEAAYLSKKAGMRVILVDKNPQVLIRNYVDEFYCFDVIKEPEKLLDLLKRVDALLPVNENFACIEFLSYIKEKISCPVLFDFEAYRISRDKKSSKDYFKSIGIPTPQDNPLEPPFFVKPPCESSSVGTRIIYDKKELAILEPDMLVEEYVEGKVVSLEVVGDGNNFAVVKETQIHIDETYDCHMVTSLPSDPSFRQISHALAANLSLKGIMDVEAISGPKGLKVIEIDARFPSQTPTAVYHSSGINLIELLFRAFTDGIEKIRALPKDKYCIYEHLMLEENGVLAPVGEQVLSMGSDYGKFYEEPGIEILLCKGKNPVFTLVFWGKDKEEAETLKCKGLSIIKERFGAAA</sequence>
<reference evidence="6 8" key="1">
    <citation type="journal article" date="2016" name="Int. J. Syst. Evol. Microbiol.">
        <title>Methanosarcina flavescens sp. nov., a methanogenic archaeon isolated from a full-scale anaerobic digester.</title>
        <authorList>
            <person name="Kern T."/>
            <person name="Fischer M.A."/>
            <person name="Deppenmeier U."/>
            <person name="Schmitz R.A."/>
            <person name="Rother M."/>
        </authorList>
    </citation>
    <scope>NUCLEOTIDE SEQUENCE [LARGE SCALE GENOMIC DNA]</scope>
    <source>
        <strain evidence="6 8">E03.2</strain>
    </source>
</reference>
<keyword evidence="3 4" id="KW-0067">ATP-binding</keyword>
<evidence type="ECO:0000259" key="5">
    <source>
        <dbReference type="PROSITE" id="PS50975"/>
    </source>
</evidence>
<dbReference type="PANTHER" id="PTHR43055">
    <property type="entry name" value="FORMATE-DEPENDENT PHOSPHORIBOSYLGLYCINAMIDE FORMYLTRANSFERASE"/>
    <property type="match status" value="1"/>
</dbReference>
<name>A0A660HT74_9EURY</name>
<organism evidence="6 8">
    <name type="scientific">Methanosarcina flavescens</name>
    <dbReference type="NCBI Taxonomy" id="1715806"/>
    <lineage>
        <taxon>Archaea</taxon>
        <taxon>Methanobacteriati</taxon>
        <taxon>Methanobacteriota</taxon>
        <taxon>Stenosarchaea group</taxon>
        <taxon>Methanomicrobia</taxon>
        <taxon>Methanosarcinales</taxon>
        <taxon>Methanosarcinaceae</taxon>
        <taxon>Methanosarcina</taxon>
    </lineage>
</organism>
<evidence type="ECO:0000256" key="4">
    <source>
        <dbReference type="PROSITE-ProRule" id="PRU00409"/>
    </source>
</evidence>
<dbReference type="SUPFAM" id="SSF56059">
    <property type="entry name" value="Glutathione synthetase ATP-binding domain-like"/>
    <property type="match status" value="1"/>
</dbReference>
<evidence type="ECO:0000256" key="1">
    <source>
        <dbReference type="ARBA" id="ARBA00022598"/>
    </source>
</evidence>
<dbReference type="Pfam" id="PF02655">
    <property type="entry name" value="ATP-grasp_3"/>
    <property type="match status" value="1"/>
</dbReference>
<evidence type="ECO:0000313" key="7">
    <source>
        <dbReference type="EMBL" id="NLK32153.1"/>
    </source>
</evidence>
<reference evidence="7 9" key="3">
    <citation type="journal article" date="2020" name="Biotechnol. Biofuels">
        <title>New insights from the biogas microbiome by comprehensive genome-resolved metagenomics of nearly 1600 species originating from multiple anaerobic digesters.</title>
        <authorList>
            <person name="Campanaro S."/>
            <person name="Treu L."/>
            <person name="Rodriguez-R L.M."/>
            <person name="Kovalovszki A."/>
            <person name="Ziels R.M."/>
            <person name="Maus I."/>
            <person name="Zhu X."/>
            <person name="Kougias P.G."/>
            <person name="Basile A."/>
            <person name="Luo G."/>
            <person name="Schluter A."/>
            <person name="Konstantinidis K.T."/>
            <person name="Angelidaki I."/>
        </authorList>
    </citation>
    <scope>NUCLEOTIDE SEQUENCE [LARGE SCALE GENOMIC DNA]</scope>
    <source>
        <strain evidence="7">AS22ysBPME_46</strain>
    </source>
</reference>
<dbReference type="GO" id="GO:0046872">
    <property type="term" value="F:metal ion binding"/>
    <property type="evidence" value="ECO:0007669"/>
    <property type="project" value="InterPro"/>
</dbReference>
<dbReference type="AlphaFoldDB" id="A0A660HT74"/>